<dbReference type="HOGENOM" id="CLU_025579_0_0_1"/>
<dbReference type="eggNOG" id="ENOG502SIP5">
    <property type="taxonomic scope" value="Eukaryota"/>
</dbReference>
<sequence>MRPSLARGSAQVLRNLAKARASREKYQQLSLEKSDQPANPNLGNHAVVLPRFLGINPMESARKRLEELLDTPGARYEQVWETYLALRQIINLNRSAPIPRETLQKVLRKCTPDWNSTRKYCSHQANRQTIWQRLENPLPFGNRLFEIITHMKEANQVPQKEDFDYMLRYMWAGGHVYGSAAILERMEKEGITPSPSSYKYALQTSVFLLELDIPYSARGTVRETANKFAVDILQRMKAEEKEITPPIMELALRVFRVNGNVEAAEALLRENYAFDIRRPDRMPEEFERRLKEADKSGLPLPQLMPMTTSILTSMVHLYGSLGDIPKMITIFEVLTNPYPLPSNLPSPTSDWWDSEDEYDVPQPVNQRPLPNRSDYVWEPARASPNNATFAYMLRHLAWAGQRMLCEHYMLLAEEYDKAEALRLQTMLDSEIQRYQPSQTQPLVGNENEQPTADDLTAPRFLITPLMFMPVFAYANHQRITELMRWMKYHLAELVKRRESELAFLKSALDALPAGQASTRGLPLNHDTQPCKHLTARMIVFSFCSDSDFIGIVPRTAQRSPLNLQVHISLVEASLQSFRAMFEKTNDAVARITQRTKERLTRRVWNNKDIYLRDVDARVLVSREEWVEKVRWRQWTKSLPGASLMLEAPSTHGVPPRWMDERLAARAESKKQIDTGDN</sequence>
<protein>
    <submittedName>
        <fullName evidence="1">Uncharacterized protein</fullName>
    </submittedName>
</protein>
<dbReference type="AlphaFoldDB" id="G4U3D3"/>
<proteinExistence type="predicted"/>
<dbReference type="STRING" id="1109443.G4U3D3"/>
<dbReference type="EMBL" id="CAFZ01001883">
    <property type="protein sequence ID" value="CCA78090.1"/>
    <property type="molecule type" value="Genomic_DNA"/>
</dbReference>
<name>G4U3D3_SERID</name>
<comment type="caution">
    <text evidence="1">The sequence shown here is derived from an EMBL/GenBank/DDBJ whole genome shotgun (WGS) entry which is preliminary data.</text>
</comment>
<organism evidence="1 2">
    <name type="scientific">Serendipita indica (strain DSM 11827)</name>
    <name type="common">Root endophyte fungus</name>
    <name type="synonym">Piriformospora indica</name>
    <dbReference type="NCBI Taxonomy" id="1109443"/>
    <lineage>
        <taxon>Eukaryota</taxon>
        <taxon>Fungi</taxon>
        <taxon>Dikarya</taxon>
        <taxon>Basidiomycota</taxon>
        <taxon>Agaricomycotina</taxon>
        <taxon>Agaricomycetes</taxon>
        <taxon>Sebacinales</taxon>
        <taxon>Serendipitaceae</taxon>
        <taxon>Serendipita</taxon>
    </lineage>
</organism>
<evidence type="ECO:0000313" key="1">
    <source>
        <dbReference type="EMBL" id="CCA78090.1"/>
    </source>
</evidence>
<dbReference type="OMA" id="DYHCVLD"/>
<dbReference type="Proteomes" id="UP000007148">
    <property type="component" value="Unassembled WGS sequence"/>
</dbReference>
<gene>
    <name evidence="1" type="ORF">PIIN_01763</name>
</gene>
<evidence type="ECO:0000313" key="2">
    <source>
        <dbReference type="Proteomes" id="UP000007148"/>
    </source>
</evidence>
<dbReference type="InParanoid" id="G4U3D3"/>
<keyword evidence="2" id="KW-1185">Reference proteome</keyword>
<reference evidence="1 2" key="1">
    <citation type="journal article" date="2011" name="PLoS Pathog.">
        <title>Endophytic Life Strategies Decoded by Genome and Transcriptome Analyses of the Mutualistic Root Symbiont Piriformospora indica.</title>
        <authorList>
            <person name="Zuccaro A."/>
            <person name="Lahrmann U."/>
            <person name="Guldener U."/>
            <person name="Langen G."/>
            <person name="Pfiffi S."/>
            <person name="Biedenkopf D."/>
            <person name="Wong P."/>
            <person name="Samans B."/>
            <person name="Grimm C."/>
            <person name="Basiewicz M."/>
            <person name="Murat C."/>
            <person name="Martin F."/>
            <person name="Kogel K.H."/>
        </authorList>
    </citation>
    <scope>NUCLEOTIDE SEQUENCE [LARGE SCALE GENOMIC DNA]</scope>
    <source>
        <strain evidence="1 2">DSM 11827</strain>
    </source>
</reference>
<dbReference type="Gene3D" id="1.25.40.10">
    <property type="entry name" value="Tetratricopeptide repeat domain"/>
    <property type="match status" value="1"/>
</dbReference>
<dbReference type="InterPro" id="IPR011990">
    <property type="entry name" value="TPR-like_helical_dom_sf"/>
</dbReference>
<dbReference type="OrthoDB" id="276151at2759"/>
<accession>G4U3D3</accession>